<dbReference type="STRING" id="351605.Gura_1118"/>
<dbReference type="EMBL" id="CP000698">
    <property type="protein sequence ID" value="ABQ25323.1"/>
    <property type="molecule type" value="Genomic_DNA"/>
</dbReference>
<evidence type="ECO:0000313" key="1">
    <source>
        <dbReference type="EMBL" id="ABQ25323.1"/>
    </source>
</evidence>
<dbReference type="HOGENOM" id="CLU_2879506_0_0_7"/>
<dbReference type="KEGG" id="gur:Gura_1118"/>
<proteinExistence type="predicted"/>
<keyword evidence="2" id="KW-1185">Reference proteome</keyword>
<dbReference type="AlphaFoldDB" id="A5GAS0"/>
<dbReference type="Proteomes" id="UP000006695">
    <property type="component" value="Chromosome"/>
</dbReference>
<sequence length="63" mass="6966">MTELSTANSFIVRVYRIDTEDPANITGLVEMLDGSGERVPFTDINELAAVLKRGVGKRKKTKL</sequence>
<gene>
    <name evidence="1" type="ordered locus">Gura_1118</name>
</gene>
<evidence type="ECO:0000313" key="2">
    <source>
        <dbReference type="Proteomes" id="UP000006695"/>
    </source>
</evidence>
<reference evidence="1 2" key="1">
    <citation type="submission" date="2007-05" db="EMBL/GenBank/DDBJ databases">
        <title>Complete sequence of Geobacter uraniireducens Rf4.</title>
        <authorList>
            <consortium name="US DOE Joint Genome Institute"/>
            <person name="Copeland A."/>
            <person name="Lucas S."/>
            <person name="Lapidus A."/>
            <person name="Barry K."/>
            <person name="Detter J.C."/>
            <person name="Glavina del Rio T."/>
            <person name="Hammon N."/>
            <person name="Israni S."/>
            <person name="Dalin E."/>
            <person name="Tice H."/>
            <person name="Pitluck S."/>
            <person name="Chertkov O."/>
            <person name="Brettin T."/>
            <person name="Bruce D."/>
            <person name="Han C."/>
            <person name="Schmutz J."/>
            <person name="Larimer F."/>
            <person name="Land M."/>
            <person name="Hauser L."/>
            <person name="Kyrpides N."/>
            <person name="Mikhailova N."/>
            <person name="Shelobolina E."/>
            <person name="Aklujkar M."/>
            <person name="Lovley D."/>
            <person name="Richardson P."/>
        </authorList>
    </citation>
    <scope>NUCLEOTIDE SEQUENCE [LARGE SCALE GENOMIC DNA]</scope>
    <source>
        <strain evidence="1 2">Rf4</strain>
    </source>
</reference>
<organism evidence="1 2">
    <name type="scientific">Geotalea uraniireducens (strain Rf4)</name>
    <name type="common">Geobacter uraniireducens</name>
    <dbReference type="NCBI Taxonomy" id="351605"/>
    <lineage>
        <taxon>Bacteria</taxon>
        <taxon>Pseudomonadati</taxon>
        <taxon>Thermodesulfobacteriota</taxon>
        <taxon>Desulfuromonadia</taxon>
        <taxon>Geobacterales</taxon>
        <taxon>Geobacteraceae</taxon>
        <taxon>Geotalea</taxon>
    </lineage>
</organism>
<dbReference type="RefSeq" id="WP_011938045.1">
    <property type="nucleotide sequence ID" value="NC_009483.1"/>
</dbReference>
<protein>
    <submittedName>
        <fullName evidence="1">Uncharacterized protein</fullName>
    </submittedName>
</protein>
<accession>A5GAS0</accession>
<name>A5GAS0_GEOUR</name>